<feature type="region of interest" description="Disordered" evidence="1">
    <location>
        <begin position="411"/>
        <end position="670"/>
    </location>
</feature>
<dbReference type="InterPro" id="IPR039553">
    <property type="entry name" value="Prefoldin-like"/>
</dbReference>
<evidence type="ECO:0000313" key="3">
    <source>
        <dbReference type="EMBL" id="KAL0256712.1"/>
    </source>
</evidence>
<feature type="compositionally biased region" description="Polar residues" evidence="1">
    <location>
        <begin position="157"/>
        <end position="167"/>
    </location>
</feature>
<feature type="compositionally biased region" description="Polar residues" evidence="1">
    <location>
        <begin position="454"/>
        <end position="463"/>
    </location>
</feature>
<dbReference type="Gene3D" id="1.10.287.370">
    <property type="match status" value="1"/>
</dbReference>
<dbReference type="Pfam" id="PF13758">
    <property type="entry name" value="Prefoldin_3"/>
    <property type="match status" value="1"/>
</dbReference>
<comment type="caution">
    <text evidence="3">The sequence shown here is derived from an EMBL/GenBank/DDBJ whole genome shotgun (WGS) entry which is preliminary data.</text>
</comment>
<feature type="compositionally biased region" description="Low complexity" evidence="1">
    <location>
        <begin position="647"/>
        <end position="660"/>
    </location>
</feature>
<protein>
    <recommendedName>
        <fullName evidence="2">DUF3835 domain-containing protein</fullName>
    </recommendedName>
</protein>
<dbReference type="InterPro" id="IPR009053">
    <property type="entry name" value="Prefoldin"/>
</dbReference>
<gene>
    <name evidence="3" type="ORF">SLS55_009108</name>
</gene>
<accession>A0ABR3C7V2</accession>
<evidence type="ECO:0000259" key="2">
    <source>
        <dbReference type="Pfam" id="PF12927"/>
    </source>
</evidence>
<reference evidence="3 4" key="1">
    <citation type="submission" date="2024-02" db="EMBL/GenBank/DDBJ databases">
        <title>De novo assembly and annotation of 12 fungi associated with fruit tree decline syndrome in Ontario, Canada.</title>
        <authorList>
            <person name="Sulman M."/>
            <person name="Ellouze W."/>
            <person name="Ilyukhin E."/>
        </authorList>
    </citation>
    <scope>NUCLEOTIDE SEQUENCE [LARGE SCALE GENOMIC DNA]</scope>
    <source>
        <strain evidence="3 4">FDS-637</strain>
    </source>
</reference>
<dbReference type="InterPro" id="IPR024325">
    <property type="entry name" value="DUF3835"/>
</dbReference>
<dbReference type="InterPro" id="IPR052255">
    <property type="entry name" value="RNA_pol_II_subunit5-mediator"/>
</dbReference>
<feature type="compositionally biased region" description="Acidic residues" evidence="1">
    <location>
        <begin position="333"/>
        <end position="357"/>
    </location>
</feature>
<keyword evidence="4" id="KW-1185">Reference proteome</keyword>
<feature type="compositionally biased region" description="Low complexity" evidence="1">
    <location>
        <begin position="592"/>
        <end position="610"/>
    </location>
</feature>
<feature type="domain" description="DUF3835" evidence="2">
    <location>
        <begin position="637"/>
        <end position="728"/>
    </location>
</feature>
<sequence length="733" mass="79609">MSAQPRDQVGDLERHRLRLEEQIAKLRKSLQHWQTWDAEYEGLKEEIQGFKKTHDGTEPTAADMVLLGREFGGELVNEKEITELLGKDMTRSADQVIDLISRRQDYVQKNVETVQKQVDAAEDKLSKVIIVSEPSLADDEGGPLMDIREELDEEGNVLSSSISQPGHQTAEIMDTLKKAGIELPEEEGKKGEGSSKVEELSDAAEPTTASDQSDKGKAPVRESSPSTSQGPVPRRKKSVAFTPDTKAPAASSGVPETSGSVSAHMNFKPGSRVLELNDKDEIVRAEVAGPQNPGIQKPVIPENESEEDAQMRREMLEYNLNEVGHVVAELNLDEGGSDDEYDYEEEDSDIEEVEEDEWGRSRPVITEEYLQKMRELEKKLDAQMIENLGPAPEESDLNNMLQQAQGVHKLVVRTDEQIPPALLPKKSTKTKESTKAQDGDKTAEPAADDTEAASNSTTPSSSKGVRFAESVDVSPPPKPVSDPLPPISTEPRPIADAIIERSAPAPSDAAPSTPIRKPSRFKTVRAALPQTPIASSFPPTTFPAKEEGKEGEAEEGGRPSTPVRKPSRFKAVRAALPQTPIASTFSTTTLPANEEPSAAAAAATTAAAADNNKEEEEEEKHPHPRPTPTGPPTNATLASTIIERDPSSSSSASFASAPDPDGLDPATLSQEALTSYHKLRAKMIQRQDGGFVRPSREEEEEAAGAGPLVEEREDGSVRRVSRFRAARVRGVEQ</sequence>
<feature type="region of interest" description="Disordered" evidence="1">
    <location>
        <begin position="687"/>
        <end position="717"/>
    </location>
</feature>
<feature type="compositionally biased region" description="Basic and acidic residues" evidence="1">
    <location>
        <begin position="429"/>
        <end position="443"/>
    </location>
</feature>
<dbReference type="PANTHER" id="PTHR15111">
    <property type="entry name" value="RNA POLYMERASE II SUBUNIT 5-MEDIATING PROTEIN NNX3"/>
    <property type="match status" value="1"/>
</dbReference>
<feature type="compositionally biased region" description="Pro residues" evidence="1">
    <location>
        <begin position="474"/>
        <end position="488"/>
    </location>
</feature>
<feature type="region of interest" description="Disordered" evidence="1">
    <location>
        <begin position="153"/>
        <end position="269"/>
    </location>
</feature>
<proteinExistence type="predicted"/>
<dbReference type="RefSeq" id="XP_066629741.1">
    <property type="nucleotide sequence ID" value="XM_066780512.1"/>
</dbReference>
<feature type="compositionally biased region" description="Basic and acidic residues" evidence="1">
    <location>
        <begin position="544"/>
        <end position="557"/>
    </location>
</feature>
<feature type="compositionally biased region" description="Polar residues" evidence="1">
    <location>
        <begin position="254"/>
        <end position="263"/>
    </location>
</feature>
<feature type="compositionally biased region" description="Low complexity" evidence="1">
    <location>
        <begin position="502"/>
        <end position="514"/>
    </location>
</feature>
<feature type="region of interest" description="Disordered" evidence="1">
    <location>
        <begin position="333"/>
        <end position="359"/>
    </location>
</feature>
<dbReference type="Proteomes" id="UP001430584">
    <property type="component" value="Unassembled WGS sequence"/>
</dbReference>
<feature type="compositionally biased region" description="Polar residues" evidence="1">
    <location>
        <begin position="580"/>
        <end position="591"/>
    </location>
</feature>
<dbReference type="EMBL" id="JAJVCZ030000009">
    <property type="protein sequence ID" value="KAL0256712.1"/>
    <property type="molecule type" value="Genomic_DNA"/>
</dbReference>
<name>A0ABR3C7V2_9PEZI</name>
<dbReference type="SUPFAM" id="SSF46579">
    <property type="entry name" value="Prefoldin"/>
    <property type="match status" value="1"/>
</dbReference>
<feature type="region of interest" description="Disordered" evidence="1">
    <location>
        <begin position="286"/>
        <end position="309"/>
    </location>
</feature>
<dbReference type="Pfam" id="PF12927">
    <property type="entry name" value="DUF3835"/>
    <property type="match status" value="1"/>
</dbReference>
<organism evidence="3 4">
    <name type="scientific">Diplodia seriata</name>
    <dbReference type="NCBI Taxonomy" id="420778"/>
    <lineage>
        <taxon>Eukaryota</taxon>
        <taxon>Fungi</taxon>
        <taxon>Dikarya</taxon>
        <taxon>Ascomycota</taxon>
        <taxon>Pezizomycotina</taxon>
        <taxon>Dothideomycetes</taxon>
        <taxon>Dothideomycetes incertae sedis</taxon>
        <taxon>Botryosphaeriales</taxon>
        <taxon>Botryosphaeriaceae</taxon>
        <taxon>Diplodia</taxon>
    </lineage>
</organism>
<evidence type="ECO:0000256" key="1">
    <source>
        <dbReference type="SAM" id="MobiDB-lite"/>
    </source>
</evidence>
<dbReference type="PANTHER" id="PTHR15111:SF0">
    <property type="entry name" value="UNCONVENTIONAL PREFOLDIN RPB5 INTERACTOR 1"/>
    <property type="match status" value="1"/>
</dbReference>
<dbReference type="GeneID" id="92013193"/>
<feature type="compositionally biased region" description="Basic and acidic residues" evidence="1">
    <location>
        <begin position="174"/>
        <end position="199"/>
    </location>
</feature>
<evidence type="ECO:0000313" key="4">
    <source>
        <dbReference type="Proteomes" id="UP001430584"/>
    </source>
</evidence>